<evidence type="ECO:0000256" key="3">
    <source>
        <dbReference type="ARBA" id="ARBA00022692"/>
    </source>
</evidence>
<dbReference type="EMBL" id="BAABAA010000001">
    <property type="protein sequence ID" value="GAA3540686.1"/>
    <property type="molecule type" value="Genomic_DNA"/>
</dbReference>
<evidence type="ECO:0000256" key="6">
    <source>
        <dbReference type="SAM" id="Phobius"/>
    </source>
</evidence>
<feature type="transmembrane region" description="Helical" evidence="6">
    <location>
        <begin position="134"/>
        <end position="155"/>
    </location>
</feature>
<evidence type="ECO:0000313" key="8">
    <source>
        <dbReference type="Proteomes" id="UP001501222"/>
    </source>
</evidence>
<dbReference type="PIRSF" id="PIRSF006060">
    <property type="entry name" value="AA_transporter"/>
    <property type="match status" value="1"/>
</dbReference>
<feature type="transmembrane region" description="Helical" evidence="6">
    <location>
        <begin position="367"/>
        <end position="388"/>
    </location>
</feature>
<evidence type="ECO:0000313" key="7">
    <source>
        <dbReference type="EMBL" id="GAA3540686.1"/>
    </source>
</evidence>
<feature type="transmembrane region" description="Helical" evidence="6">
    <location>
        <begin position="400"/>
        <end position="417"/>
    </location>
</feature>
<feature type="transmembrane region" description="Helical" evidence="6">
    <location>
        <begin position="429"/>
        <end position="447"/>
    </location>
</feature>
<dbReference type="PANTHER" id="PTHR42770">
    <property type="entry name" value="AMINO ACID TRANSPORTER-RELATED"/>
    <property type="match status" value="1"/>
</dbReference>
<dbReference type="Proteomes" id="UP001501222">
    <property type="component" value="Unassembled WGS sequence"/>
</dbReference>
<keyword evidence="3 6" id="KW-0812">Transmembrane</keyword>
<organism evidence="7 8">
    <name type="scientific">Kribbella ginsengisoli</name>
    <dbReference type="NCBI Taxonomy" id="363865"/>
    <lineage>
        <taxon>Bacteria</taxon>
        <taxon>Bacillati</taxon>
        <taxon>Actinomycetota</taxon>
        <taxon>Actinomycetes</taxon>
        <taxon>Propionibacteriales</taxon>
        <taxon>Kribbellaceae</taxon>
        <taxon>Kribbella</taxon>
    </lineage>
</organism>
<protein>
    <submittedName>
        <fullName evidence="7">APC family permease</fullName>
    </submittedName>
</protein>
<feature type="transmembrane region" description="Helical" evidence="6">
    <location>
        <begin position="342"/>
        <end position="361"/>
    </location>
</feature>
<proteinExistence type="predicted"/>
<evidence type="ECO:0000256" key="1">
    <source>
        <dbReference type="ARBA" id="ARBA00004651"/>
    </source>
</evidence>
<sequence>MSDTASAPTATEDRPELKRVMGPGLLLLFVVGDILGTGVYALTGKVAGEVGGAVWLPFLCAFVVAMLTATSYLELVTKYPKAGGAAVYTHKAFGIHFLTFLLTFAVMCSGLTSASSASKAFSENFFKAVKIDSSHGSILMITALSFMALIALVNLRGVGESVKANVVLTLVELSGLLIVIAIGAWALANGDGDTSRLTDFNTPSGESPFSAVTAATALAFFAMVGFEDSVNMAEETKDPVRIFPKIMLIGLSITGVIYVLVAISAVALVSPDELNKGATPLLKVIQAGAPGFPLQIFAWITMFAVANSALINMLMASRLLYGMSHEKVLPGPLGRVLHKRRTPWVAILFTTLLAFFLIGYADLAALGGTTAFLLLCVFAVVNVAVLVLRRDRVEHRHFHAPTALPVLGFILCVYLASPLSGRAGDDYKIAGYLMIVGVGLWAITWLLNKYVFKRKADFDPSHLDPSGPVN</sequence>
<name>A0ABP6VW03_9ACTN</name>
<feature type="transmembrane region" description="Helical" evidence="6">
    <location>
        <begin position="296"/>
        <end position="321"/>
    </location>
</feature>
<keyword evidence="2" id="KW-1003">Cell membrane</keyword>
<keyword evidence="4 6" id="KW-1133">Transmembrane helix</keyword>
<keyword evidence="8" id="KW-1185">Reference proteome</keyword>
<dbReference type="PANTHER" id="PTHR42770:SF11">
    <property type="entry name" value="INNER MEMBRANE TRANSPORT PROTEIN YBAT"/>
    <property type="match status" value="1"/>
</dbReference>
<keyword evidence="5 6" id="KW-0472">Membrane</keyword>
<dbReference type="InterPro" id="IPR050367">
    <property type="entry name" value="APC_superfamily"/>
</dbReference>
<dbReference type="Gene3D" id="1.20.1740.10">
    <property type="entry name" value="Amino acid/polyamine transporter I"/>
    <property type="match status" value="1"/>
</dbReference>
<accession>A0ABP6VW03</accession>
<comment type="caution">
    <text evidence="7">The sequence shown here is derived from an EMBL/GenBank/DDBJ whole genome shotgun (WGS) entry which is preliminary data.</text>
</comment>
<evidence type="ECO:0000256" key="2">
    <source>
        <dbReference type="ARBA" id="ARBA00022475"/>
    </source>
</evidence>
<gene>
    <name evidence="7" type="ORF">GCM10022235_05270</name>
</gene>
<comment type="subcellular location">
    <subcellularLocation>
        <location evidence="1">Cell membrane</location>
        <topology evidence="1">Multi-pass membrane protein</topology>
    </subcellularLocation>
</comment>
<dbReference type="RefSeq" id="WP_344836862.1">
    <property type="nucleotide sequence ID" value="NZ_BAABAA010000001.1"/>
</dbReference>
<feature type="transmembrane region" description="Helical" evidence="6">
    <location>
        <begin position="246"/>
        <end position="269"/>
    </location>
</feature>
<dbReference type="Pfam" id="PF13520">
    <property type="entry name" value="AA_permease_2"/>
    <property type="match status" value="1"/>
</dbReference>
<dbReference type="InterPro" id="IPR002293">
    <property type="entry name" value="AA/rel_permease1"/>
</dbReference>
<feature type="transmembrane region" description="Helical" evidence="6">
    <location>
        <begin position="93"/>
        <end position="114"/>
    </location>
</feature>
<feature type="transmembrane region" description="Helical" evidence="6">
    <location>
        <begin position="24"/>
        <end position="42"/>
    </location>
</feature>
<evidence type="ECO:0000256" key="5">
    <source>
        <dbReference type="ARBA" id="ARBA00023136"/>
    </source>
</evidence>
<feature type="transmembrane region" description="Helical" evidence="6">
    <location>
        <begin position="167"/>
        <end position="188"/>
    </location>
</feature>
<feature type="transmembrane region" description="Helical" evidence="6">
    <location>
        <begin position="208"/>
        <end position="226"/>
    </location>
</feature>
<reference evidence="8" key="1">
    <citation type="journal article" date="2019" name="Int. J. Syst. Evol. Microbiol.">
        <title>The Global Catalogue of Microorganisms (GCM) 10K type strain sequencing project: providing services to taxonomists for standard genome sequencing and annotation.</title>
        <authorList>
            <consortium name="The Broad Institute Genomics Platform"/>
            <consortium name="The Broad Institute Genome Sequencing Center for Infectious Disease"/>
            <person name="Wu L."/>
            <person name="Ma J."/>
        </authorList>
    </citation>
    <scope>NUCLEOTIDE SEQUENCE [LARGE SCALE GENOMIC DNA]</scope>
    <source>
        <strain evidence="8">JCM 16928</strain>
    </source>
</reference>
<feature type="transmembrane region" description="Helical" evidence="6">
    <location>
        <begin position="54"/>
        <end position="73"/>
    </location>
</feature>
<evidence type="ECO:0000256" key="4">
    <source>
        <dbReference type="ARBA" id="ARBA00022989"/>
    </source>
</evidence>